<dbReference type="Gene3D" id="6.10.140.190">
    <property type="match status" value="1"/>
</dbReference>
<accession>A0ABY8X2N5</accession>
<keyword evidence="1" id="KW-0175">Coiled coil</keyword>
<keyword evidence="5" id="KW-1185">Reference proteome</keyword>
<dbReference type="InterPro" id="IPR018309">
    <property type="entry name" value="Tscrpt_reg_PadR_C"/>
</dbReference>
<dbReference type="RefSeq" id="WP_285742372.1">
    <property type="nucleotide sequence ID" value="NZ_CP127162.1"/>
</dbReference>
<name>A0ABY8X2N5_9BACL</name>
<dbReference type="InterPro" id="IPR036388">
    <property type="entry name" value="WH-like_DNA-bd_sf"/>
</dbReference>
<evidence type="ECO:0000259" key="2">
    <source>
        <dbReference type="Pfam" id="PF03551"/>
    </source>
</evidence>
<dbReference type="InterPro" id="IPR036390">
    <property type="entry name" value="WH_DNA-bd_sf"/>
</dbReference>
<evidence type="ECO:0000313" key="5">
    <source>
        <dbReference type="Proteomes" id="UP001236415"/>
    </source>
</evidence>
<protein>
    <submittedName>
        <fullName evidence="4">PadR family transcriptional regulator</fullName>
    </submittedName>
</protein>
<organism evidence="4 5">
    <name type="scientific">Paenibacillus polygoni</name>
    <dbReference type="NCBI Taxonomy" id="3050112"/>
    <lineage>
        <taxon>Bacteria</taxon>
        <taxon>Bacillati</taxon>
        <taxon>Bacillota</taxon>
        <taxon>Bacilli</taxon>
        <taxon>Bacillales</taxon>
        <taxon>Paenibacillaceae</taxon>
        <taxon>Paenibacillus</taxon>
    </lineage>
</organism>
<sequence length="206" mass="23818">MNTLGYAILSVLSKRPSSGYELASCLDLLWPAKHSQIYPVLTKMEQKGLLSFEHIEQIGKPNKKIYSITEKGRKTLESWIHEPASNQIIRDDFLIKVYAIWLKDEENAKKLIQDRLDKLNEQVSLQVKEIEEINQEQTKTTSKKFGKYILLCRSHMLNKEEISWCHWVLGLLKSSHISKLLLGVFGSAALYKILQNLKLIMEYGEI</sequence>
<dbReference type="InterPro" id="IPR005149">
    <property type="entry name" value="Tscrpt_reg_PadR_N"/>
</dbReference>
<dbReference type="PANTHER" id="PTHR43252:SF4">
    <property type="entry name" value="TRANSCRIPTIONAL REGULATORY PROTEIN"/>
    <property type="match status" value="1"/>
</dbReference>
<evidence type="ECO:0000259" key="3">
    <source>
        <dbReference type="Pfam" id="PF10400"/>
    </source>
</evidence>
<feature type="domain" description="Transcription regulator PadR C-terminal" evidence="3">
    <location>
        <begin position="89"/>
        <end position="173"/>
    </location>
</feature>
<dbReference type="EMBL" id="CP127162">
    <property type="protein sequence ID" value="WIV17696.1"/>
    <property type="molecule type" value="Genomic_DNA"/>
</dbReference>
<dbReference type="Pfam" id="PF03551">
    <property type="entry name" value="PadR"/>
    <property type="match status" value="1"/>
</dbReference>
<gene>
    <name evidence="4" type="ORF">QPK24_14845</name>
</gene>
<evidence type="ECO:0000313" key="4">
    <source>
        <dbReference type="EMBL" id="WIV17696.1"/>
    </source>
</evidence>
<evidence type="ECO:0000256" key="1">
    <source>
        <dbReference type="SAM" id="Coils"/>
    </source>
</evidence>
<dbReference type="SUPFAM" id="SSF46785">
    <property type="entry name" value="Winged helix' DNA-binding domain"/>
    <property type="match status" value="1"/>
</dbReference>
<reference evidence="4 5" key="1">
    <citation type="submission" date="2023-06" db="EMBL/GenBank/DDBJ databases">
        <title>Paenibacillus polygonum sp. nov., an endophytic bacterium, isolated from Polygonum lapathifolium L. in Nanji Wetland National Nature Reserve, South of Poyang Lake, Jiangxi Province, China.</title>
        <authorList>
            <person name="Yu Z."/>
        </authorList>
    </citation>
    <scope>NUCLEOTIDE SEQUENCE [LARGE SCALE GENOMIC DNA]</scope>
    <source>
        <strain evidence="4 5">C31</strain>
    </source>
</reference>
<dbReference type="Gene3D" id="1.10.10.10">
    <property type="entry name" value="Winged helix-like DNA-binding domain superfamily/Winged helix DNA-binding domain"/>
    <property type="match status" value="1"/>
</dbReference>
<dbReference type="Pfam" id="PF10400">
    <property type="entry name" value="Vir_act_alpha_C"/>
    <property type="match status" value="1"/>
</dbReference>
<dbReference type="PANTHER" id="PTHR43252">
    <property type="entry name" value="TRANSCRIPTIONAL REGULATOR YQJI"/>
    <property type="match status" value="1"/>
</dbReference>
<proteinExistence type="predicted"/>
<feature type="coiled-coil region" evidence="1">
    <location>
        <begin position="102"/>
        <end position="136"/>
    </location>
</feature>
<feature type="domain" description="Transcription regulator PadR N-terminal" evidence="2">
    <location>
        <begin position="8"/>
        <end position="77"/>
    </location>
</feature>
<dbReference type="Proteomes" id="UP001236415">
    <property type="component" value="Chromosome"/>
</dbReference>